<dbReference type="Gene3D" id="1.20.120.290">
    <property type="entry name" value="Oxygen-evolving enhancer protein 3 (PsbQ), four-helix up-down bundle"/>
    <property type="match status" value="1"/>
</dbReference>
<keyword evidence="2" id="KW-0732">Signal</keyword>
<dbReference type="SUPFAM" id="SSF101112">
    <property type="entry name" value="Oxygen-evolving enhancer protein 3"/>
    <property type="match status" value="1"/>
</dbReference>
<evidence type="ECO:0000259" key="3">
    <source>
        <dbReference type="PROSITE" id="PS50072"/>
    </source>
</evidence>
<evidence type="ECO:0000313" key="4">
    <source>
        <dbReference type="EMBL" id="KAL2644810.1"/>
    </source>
</evidence>
<dbReference type="AlphaFoldDB" id="A0ABD1ZBH4"/>
<evidence type="ECO:0000256" key="1">
    <source>
        <dbReference type="ARBA" id="ARBA00023078"/>
    </source>
</evidence>
<name>A0ABD1ZBH4_9MARC</name>
<gene>
    <name evidence="4" type="ORF">R1flu_012397</name>
</gene>
<protein>
    <recommendedName>
        <fullName evidence="3">PPIase cyclophilin-type domain-containing protein</fullName>
    </recommendedName>
</protein>
<feature type="signal peptide" evidence="2">
    <location>
        <begin position="1"/>
        <end position="17"/>
    </location>
</feature>
<dbReference type="Gene3D" id="2.40.100.10">
    <property type="entry name" value="Cyclophilin-like"/>
    <property type="match status" value="1"/>
</dbReference>
<dbReference type="Pfam" id="PF21329">
    <property type="entry name" value="CYP38_PsbQ-like"/>
    <property type="match status" value="1"/>
</dbReference>
<dbReference type="InterPro" id="IPR044259">
    <property type="entry name" value="CYP37-like"/>
</dbReference>
<keyword evidence="1" id="KW-0793">Thylakoid</keyword>
<dbReference type="Pfam" id="PF00160">
    <property type="entry name" value="Pro_isomerase"/>
    <property type="match status" value="1"/>
</dbReference>
<keyword evidence="5" id="KW-1185">Reference proteome</keyword>
<dbReference type="InterPro" id="IPR002130">
    <property type="entry name" value="Cyclophilin-type_PPIase_dom"/>
</dbReference>
<evidence type="ECO:0000256" key="2">
    <source>
        <dbReference type="SAM" id="SignalP"/>
    </source>
</evidence>
<evidence type="ECO:0000313" key="5">
    <source>
        <dbReference type="Proteomes" id="UP001605036"/>
    </source>
</evidence>
<feature type="chain" id="PRO_5044792326" description="PPIase cyclophilin-type domain-containing protein" evidence="2">
    <location>
        <begin position="18"/>
        <end position="463"/>
    </location>
</feature>
<dbReference type="PROSITE" id="PS50072">
    <property type="entry name" value="CSA_PPIASE_2"/>
    <property type="match status" value="1"/>
</dbReference>
<sequence length="463" mass="49671">MSMILTIAAATVLTVGGQRFKTVGNGGLQQYSGNCSSSRVVRKVPAVRANLITADSDETRNVLASQGQEVIPSSTSSSRPWSTKMMGSALAATLTMAQALAPFPESLAEFWSVPRAEAVLYSPDTKVPRSAEVALRRAIPAVNPSMKKMQESLEDIFYLLRIPQRKPYGTMESDVKKALQLLKDDKDAILAAVPADLKERGLELYNQLTGPSGLEKMLDAIAAKDADKVSIRLANSLEMISELEIIQAPGLAFLVPASYQEYPRLTGRATVQMKLEKGDGSSFTVAAGGGPQKTGELEIALDGYSSPLTAGNFADLVLKGKYNNVKLRTGEQSILCDDQGDGVGNPIPLEILPAGEFQPLYQTTLDVQDGEIPMLPLSVYGAVAMAHNVQAEDFSSPSQFFFYLYDKRNAGLGGLAFDEGQFSVFGYVTKGKELLSQLKTGDIIQTATLVSGQDRLVLPSSGN</sequence>
<dbReference type="PANTHER" id="PTHR47318">
    <property type="entry name" value="PEPTIDYL-PROLYL CIS-TRANS ISOMERASE CYP37, CHLOROPLASTIC"/>
    <property type="match status" value="1"/>
</dbReference>
<accession>A0ABD1ZBH4</accession>
<organism evidence="4 5">
    <name type="scientific">Riccia fluitans</name>
    <dbReference type="NCBI Taxonomy" id="41844"/>
    <lineage>
        <taxon>Eukaryota</taxon>
        <taxon>Viridiplantae</taxon>
        <taxon>Streptophyta</taxon>
        <taxon>Embryophyta</taxon>
        <taxon>Marchantiophyta</taxon>
        <taxon>Marchantiopsida</taxon>
        <taxon>Marchantiidae</taxon>
        <taxon>Marchantiales</taxon>
        <taxon>Ricciaceae</taxon>
        <taxon>Riccia</taxon>
    </lineage>
</organism>
<dbReference type="EMBL" id="JBHFFA010000002">
    <property type="protein sequence ID" value="KAL2644810.1"/>
    <property type="molecule type" value="Genomic_DNA"/>
</dbReference>
<dbReference type="InterPro" id="IPR048563">
    <property type="entry name" value="CYP38_PsbQ-like"/>
</dbReference>
<feature type="domain" description="PPIase cyclophilin-type" evidence="3">
    <location>
        <begin position="290"/>
        <end position="439"/>
    </location>
</feature>
<comment type="caution">
    <text evidence="4">The sequence shown here is derived from an EMBL/GenBank/DDBJ whole genome shotgun (WGS) entry which is preliminary data.</text>
</comment>
<proteinExistence type="predicted"/>
<dbReference type="PANTHER" id="PTHR47318:SF1">
    <property type="entry name" value="PEPTIDYL-PROLYL CIS-TRANS ISOMERASE CYP37, CHLOROPLASTIC"/>
    <property type="match status" value="1"/>
</dbReference>
<dbReference type="Proteomes" id="UP001605036">
    <property type="component" value="Unassembled WGS sequence"/>
</dbReference>
<dbReference type="InterPro" id="IPR023222">
    <property type="entry name" value="PsbQ-like_dom_sf"/>
</dbReference>
<reference evidence="4 5" key="1">
    <citation type="submission" date="2024-09" db="EMBL/GenBank/DDBJ databases">
        <title>Chromosome-scale assembly of Riccia fluitans.</title>
        <authorList>
            <person name="Paukszto L."/>
            <person name="Sawicki J."/>
            <person name="Karawczyk K."/>
            <person name="Piernik-Szablinska J."/>
            <person name="Szczecinska M."/>
            <person name="Mazdziarz M."/>
        </authorList>
    </citation>
    <scope>NUCLEOTIDE SEQUENCE [LARGE SCALE GENOMIC DNA]</scope>
    <source>
        <strain evidence="4">Rf_01</strain>
        <tissue evidence="4">Aerial parts of the thallus</tissue>
    </source>
</reference>
<dbReference type="InterPro" id="IPR029000">
    <property type="entry name" value="Cyclophilin-like_dom_sf"/>
</dbReference>
<dbReference type="SUPFAM" id="SSF50891">
    <property type="entry name" value="Cyclophilin-like"/>
    <property type="match status" value="1"/>
</dbReference>